<protein>
    <recommendedName>
        <fullName evidence="1">Tubulin epsilon and delta complex protein 1 domain-containing protein</fullName>
    </recommendedName>
</protein>
<dbReference type="AlphaFoldDB" id="A0A8J6B3A9"/>
<accession>A0A8J6B3A9</accession>
<dbReference type="InterPro" id="IPR043535">
    <property type="entry name" value="TEDC1"/>
</dbReference>
<dbReference type="Proteomes" id="UP000770717">
    <property type="component" value="Unassembled WGS sequence"/>
</dbReference>
<gene>
    <name evidence="2" type="ORF">GDO78_021923</name>
</gene>
<feature type="domain" description="Tubulin epsilon and delta complex protein 1" evidence="1">
    <location>
        <begin position="15"/>
        <end position="126"/>
    </location>
</feature>
<comment type="caution">
    <text evidence="2">The sequence shown here is derived from an EMBL/GenBank/DDBJ whole genome shotgun (WGS) entry which is preliminary data.</text>
</comment>
<dbReference type="EMBL" id="WNTK01007156">
    <property type="protein sequence ID" value="KAG9463352.1"/>
    <property type="molecule type" value="Genomic_DNA"/>
</dbReference>
<feature type="non-terminal residue" evidence="2">
    <location>
        <position position="217"/>
    </location>
</feature>
<name>A0A8J6B3A9_ELECQ</name>
<evidence type="ECO:0000259" key="1">
    <source>
        <dbReference type="Pfam" id="PF14970"/>
    </source>
</evidence>
<organism evidence="2 3">
    <name type="scientific">Eleutherodactylus coqui</name>
    <name type="common">Puerto Rican coqui</name>
    <dbReference type="NCBI Taxonomy" id="57060"/>
    <lineage>
        <taxon>Eukaryota</taxon>
        <taxon>Metazoa</taxon>
        <taxon>Chordata</taxon>
        <taxon>Craniata</taxon>
        <taxon>Vertebrata</taxon>
        <taxon>Euteleostomi</taxon>
        <taxon>Amphibia</taxon>
        <taxon>Batrachia</taxon>
        <taxon>Anura</taxon>
        <taxon>Neobatrachia</taxon>
        <taxon>Hyloidea</taxon>
        <taxon>Eleutherodactylidae</taxon>
        <taxon>Eleutherodactylinae</taxon>
        <taxon>Eleutherodactylus</taxon>
        <taxon>Eleutherodactylus</taxon>
    </lineage>
</organism>
<evidence type="ECO:0000313" key="3">
    <source>
        <dbReference type="Proteomes" id="UP000770717"/>
    </source>
</evidence>
<dbReference type="PANTHER" id="PTHR35076">
    <property type="entry name" value="TUBULIN EPSILON AND DELTA COMPLEX PROTEIN 1"/>
    <property type="match status" value="1"/>
</dbReference>
<proteinExistence type="predicted"/>
<evidence type="ECO:0000313" key="2">
    <source>
        <dbReference type="EMBL" id="KAG9463352.1"/>
    </source>
</evidence>
<keyword evidence="3" id="KW-1185">Reference proteome</keyword>
<dbReference type="Pfam" id="PF14970">
    <property type="entry name" value="TEDC1"/>
    <property type="match status" value="1"/>
</dbReference>
<dbReference type="PANTHER" id="PTHR35076:SF1">
    <property type="entry name" value="TUBULIN EPSILON AND DELTA COMPLEX PROTEIN 1"/>
    <property type="match status" value="1"/>
</dbReference>
<reference evidence="2" key="1">
    <citation type="thesis" date="2020" institute="ProQuest LLC" country="789 East Eisenhower Parkway, Ann Arbor, MI, USA">
        <title>Comparative Genomics and Chromosome Evolution.</title>
        <authorList>
            <person name="Mudd A.B."/>
        </authorList>
    </citation>
    <scope>NUCLEOTIDE SEQUENCE</scope>
    <source>
        <strain evidence="2">HN-11 Male</strain>
        <tissue evidence="2">Kidney and liver</tissue>
    </source>
</reference>
<dbReference type="OrthoDB" id="9906141at2759"/>
<sequence>ADRVRYVKSLLLFQGYGRLEFHRLPNHGEEGSREILLAFSWLLHKMKILEILLEKKRVKVGDHITICLCSQDMSIQKCKDMSSSTKEDADFRFLQWLNGKLRFCWRALYASHLEECAVLYKVRKCLFHHFKLPLFKGYTAIPASRYQPSPTRSHTDSDTIQPNLTIVYMYSIPHSPSRHTVHISSPFTFCITPLFVVCKLVGAGPSPLLSPSIDYFM</sequence>
<dbReference type="InterPro" id="IPR027996">
    <property type="entry name" value="TEDC1_dom"/>
</dbReference>